<dbReference type="RefSeq" id="WP_143989146.1">
    <property type="nucleotide sequence ID" value="NZ_CABEIU010000002.1"/>
</dbReference>
<accession>A0A4V0E3R5</accession>
<evidence type="ECO:0008006" key="3">
    <source>
        <dbReference type="Google" id="ProtNLM"/>
    </source>
</evidence>
<dbReference type="AlphaFoldDB" id="A0A4V0E3R5"/>
<evidence type="ECO:0000313" key="2">
    <source>
        <dbReference type="Proteomes" id="UP000388056"/>
    </source>
</evidence>
<gene>
    <name evidence="1" type="ORF">NCTC10232_00218</name>
</gene>
<protein>
    <recommendedName>
        <fullName evidence="3">Phage protein</fullName>
    </recommendedName>
</protein>
<organism evidence="1 2">
    <name type="scientific">Streptococcus oralis</name>
    <dbReference type="NCBI Taxonomy" id="1303"/>
    <lineage>
        <taxon>Bacteria</taxon>
        <taxon>Bacillati</taxon>
        <taxon>Bacillota</taxon>
        <taxon>Bacilli</taxon>
        <taxon>Lactobacillales</taxon>
        <taxon>Streptococcaceae</taxon>
        <taxon>Streptococcus</taxon>
    </lineage>
</organism>
<name>A0A4V0E3R5_STROR</name>
<sequence>MVKDKFDELYEALKKDASLAGISIKSFKRPDSLPNNEPSIVIRPVGPPMQAVHGSNTSLAKTFLYQVNVESVDYMECKELQRKIEKIMEDQGFYQTSGGLDEWIPEIKRYVDARTYKGQSGLYEEY</sequence>
<dbReference type="Proteomes" id="UP000388056">
    <property type="component" value="Unassembled WGS sequence"/>
</dbReference>
<evidence type="ECO:0000313" key="1">
    <source>
        <dbReference type="EMBL" id="VTT02394.1"/>
    </source>
</evidence>
<dbReference type="EMBL" id="CABEIU010000002">
    <property type="protein sequence ID" value="VTT02394.1"/>
    <property type="molecule type" value="Genomic_DNA"/>
</dbReference>
<proteinExistence type="predicted"/>
<reference evidence="1 2" key="1">
    <citation type="submission" date="2019-05" db="EMBL/GenBank/DDBJ databases">
        <authorList>
            <consortium name="Pathogen Informatics"/>
        </authorList>
    </citation>
    <scope>NUCLEOTIDE SEQUENCE [LARGE SCALE GENOMIC DNA]</scope>
    <source>
        <strain evidence="1 2">NCTC10232</strain>
    </source>
</reference>